<accession>A0A7J6FRV1</accession>
<dbReference type="GO" id="GO:0005634">
    <property type="term" value="C:nucleus"/>
    <property type="evidence" value="ECO:0007669"/>
    <property type="project" value="TreeGrafter"/>
</dbReference>
<dbReference type="Proteomes" id="UP000583929">
    <property type="component" value="Unassembled WGS sequence"/>
</dbReference>
<dbReference type="GO" id="GO:2000022">
    <property type="term" value="P:regulation of jasmonic acid mediated signaling pathway"/>
    <property type="evidence" value="ECO:0007669"/>
    <property type="project" value="TreeGrafter"/>
</dbReference>
<organism evidence="2 3">
    <name type="scientific">Cannabis sativa</name>
    <name type="common">Hemp</name>
    <name type="synonym">Marijuana</name>
    <dbReference type="NCBI Taxonomy" id="3483"/>
    <lineage>
        <taxon>Eukaryota</taxon>
        <taxon>Viridiplantae</taxon>
        <taxon>Streptophyta</taxon>
        <taxon>Embryophyta</taxon>
        <taxon>Tracheophyta</taxon>
        <taxon>Spermatophyta</taxon>
        <taxon>Magnoliopsida</taxon>
        <taxon>eudicotyledons</taxon>
        <taxon>Gunneridae</taxon>
        <taxon>Pentapetalae</taxon>
        <taxon>rosids</taxon>
        <taxon>fabids</taxon>
        <taxon>Rosales</taxon>
        <taxon>Cannabaceae</taxon>
        <taxon>Cannabis</taxon>
    </lineage>
</organism>
<proteinExistence type="predicted"/>
<feature type="compositionally biased region" description="Basic and acidic residues" evidence="1">
    <location>
        <begin position="1"/>
        <end position="15"/>
    </location>
</feature>
<evidence type="ECO:0000313" key="3">
    <source>
        <dbReference type="Proteomes" id="UP000583929"/>
    </source>
</evidence>
<feature type="compositionally biased region" description="Polar residues" evidence="1">
    <location>
        <begin position="108"/>
        <end position="117"/>
    </location>
</feature>
<evidence type="ECO:0000313" key="2">
    <source>
        <dbReference type="EMBL" id="KAF4373446.1"/>
    </source>
</evidence>
<gene>
    <name evidence="2" type="ORF">G4B88_015977</name>
</gene>
<name>A0A7J6FRV1_CANSA</name>
<dbReference type="Pfam" id="PF09425">
    <property type="entry name" value="Jas_motif"/>
    <property type="match status" value="1"/>
</dbReference>
<feature type="compositionally biased region" description="Basic and acidic residues" evidence="1">
    <location>
        <begin position="29"/>
        <end position="40"/>
    </location>
</feature>
<evidence type="ECO:0000256" key="1">
    <source>
        <dbReference type="SAM" id="MobiDB-lite"/>
    </source>
</evidence>
<dbReference type="InterPro" id="IPR040390">
    <property type="entry name" value="TIFY/JAZ"/>
</dbReference>
<feature type="compositionally biased region" description="Polar residues" evidence="1">
    <location>
        <begin position="88"/>
        <end position="100"/>
    </location>
</feature>
<reference evidence="2 3" key="1">
    <citation type="journal article" date="2020" name="bioRxiv">
        <title>Sequence and annotation of 42 cannabis genomes reveals extensive copy number variation in cannabinoid synthesis and pathogen resistance genes.</title>
        <authorList>
            <person name="Mckernan K.J."/>
            <person name="Helbert Y."/>
            <person name="Kane L.T."/>
            <person name="Ebling H."/>
            <person name="Zhang L."/>
            <person name="Liu B."/>
            <person name="Eaton Z."/>
            <person name="Mclaughlin S."/>
            <person name="Kingan S."/>
            <person name="Baybayan P."/>
            <person name="Concepcion G."/>
            <person name="Jordan M."/>
            <person name="Riva A."/>
            <person name="Barbazuk W."/>
            <person name="Harkins T."/>
        </authorList>
    </citation>
    <scope>NUCLEOTIDE SEQUENCE [LARGE SCALE GENOMIC DNA]</scope>
    <source>
        <strain evidence="3">cv. Jamaican Lion 4</strain>
        <tissue evidence="2">Leaf</tissue>
    </source>
</reference>
<dbReference type="EMBL" id="JAATIQ010000178">
    <property type="protein sequence ID" value="KAF4373446.1"/>
    <property type="molecule type" value="Genomic_DNA"/>
</dbReference>
<comment type="caution">
    <text evidence="2">The sequence shown here is derived from an EMBL/GenBank/DDBJ whole genome shotgun (WGS) entry which is preliminary data.</text>
</comment>
<dbReference type="PANTHER" id="PTHR33077:SF140">
    <property type="entry name" value="PROTEIN TIFY 10B"/>
    <property type="match status" value="1"/>
</dbReference>
<feature type="region of interest" description="Disordered" evidence="1">
    <location>
        <begin position="88"/>
        <end position="118"/>
    </location>
</feature>
<dbReference type="GO" id="GO:0009611">
    <property type="term" value="P:response to wounding"/>
    <property type="evidence" value="ECO:0007669"/>
    <property type="project" value="TreeGrafter"/>
</dbReference>
<dbReference type="PANTHER" id="PTHR33077">
    <property type="entry name" value="PROTEIN TIFY 4A-RELATED-RELATED"/>
    <property type="match status" value="1"/>
</dbReference>
<protein>
    <submittedName>
        <fullName evidence="2">Uncharacterized protein</fullName>
    </submittedName>
</protein>
<keyword evidence="3" id="KW-1185">Reference proteome</keyword>
<feature type="region of interest" description="Disordered" evidence="1">
    <location>
        <begin position="1"/>
        <end position="40"/>
    </location>
</feature>
<dbReference type="GO" id="GO:0031347">
    <property type="term" value="P:regulation of defense response"/>
    <property type="evidence" value="ECO:0007669"/>
    <property type="project" value="TreeGrafter"/>
</dbReference>
<dbReference type="InterPro" id="IPR018467">
    <property type="entry name" value="CCT_CS"/>
</dbReference>
<sequence>MVERDEQERNRVEKNAEEEEKPYSSDTISENKEKKIKERKKIDSTEFSLNNETLVDCDKLMDWSFSHDHNWYCDNVIVNDDLPGSGSNNAHVNGHSNNGSYALPMKPESNSAPSSAGHSVDMQLHDPFSFQEVNIVPYGIGSKDTIDGIPRLSRVLSHKSKSTKSKQAAIAKRYHRMYNTFLSGKNDSENLMNVLVSSAKQNALLVVLLGLSLFGWAVKQAVNVIQLKIVADMGLILAINCNNLPIARKASLHRFLEKRKDRINARAPYQIPEVAGSKSTEGNSWLGLAAQRT</sequence>
<dbReference type="AlphaFoldDB" id="A0A7J6FRV1"/>